<organism evidence="2 3">
    <name type="scientific">Halioglobus japonicus</name>
    <dbReference type="NCBI Taxonomy" id="930805"/>
    <lineage>
        <taxon>Bacteria</taxon>
        <taxon>Pseudomonadati</taxon>
        <taxon>Pseudomonadota</taxon>
        <taxon>Gammaproteobacteria</taxon>
        <taxon>Cellvibrionales</taxon>
        <taxon>Halieaceae</taxon>
        <taxon>Halioglobus</taxon>
    </lineage>
</organism>
<dbReference type="Proteomes" id="UP000235162">
    <property type="component" value="Unassembled WGS sequence"/>
</dbReference>
<sequence length="135" mass="15085">MAGLLLLARCRGIYDGGAEDWVPLVMQIEQDSIHRWHACSGGMVSIDGQRAHAVCYGLASASNLEQDGRLACRLIGGRYLDELEKRDDEWRIIKRRYIADGAREFDNGLEELVTSGFAVNVLNILKPGHEAYRPL</sequence>
<feature type="domain" description="SnoaL-like" evidence="1">
    <location>
        <begin position="31"/>
        <end position="96"/>
    </location>
</feature>
<proteinExistence type="predicted"/>
<dbReference type="AlphaFoldDB" id="A0AAP8SNF5"/>
<comment type="caution">
    <text evidence="2">The sequence shown here is derived from an EMBL/GenBank/DDBJ whole genome shotgun (WGS) entry which is preliminary data.</text>
</comment>
<evidence type="ECO:0000313" key="2">
    <source>
        <dbReference type="EMBL" id="PLW86416.1"/>
    </source>
</evidence>
<dbReference type="Pfam" id="PF13577">
    <property type="entry name" value="SnoaL_4"/>
    <property type="match status" value="1"/>
</dbReference>
<protein>
    <recommendedName>
        <fullName evidence="1">SnoaL-like domain-containing protein</fullName>
    </recommendedName>
</protein>
<accession>A0AAP8SNF5</accession>
<keyword evidence="3" id="KW-1185">Reference proteome</keyword>
<dbReference type="RefSeq" id="WP_084199026.1">
    <property type="nucleotide sequence ID" value="NZ_BMYL01000002.1"/>
</dbReference>
<dbReference type="EMBL" id="PKUR01000002">
    <property type="protein sequence ID" value="PLW86416.1"/>
    <property type="molecule type" value="Genomic_DNA"/>
</dbReference>
<dbReference type="InterPro" id="IPR037401">
    <property type="entry name" value="SnoaL-like"/>
</dbReference>
<evidence type="ECO:0000313" key="3">
    <source>
        <dbReference type="Proteomes" id="UP000235162"/>
    </source>
</evidence>
<reference evidence="2 3" key="1">
    <citation type="submission" date="2018-01" db="EMBL/GenBank/DDBJ databases">
        <title>The draft genome sequence of Halioglobus japonicus S1-36.</title>
        <authorList>
            <person name="Du Z.-J."/>
            <person name="Shi M.-J."/>
        </authorList>
    </citation>
    <scope>NUCLEOTIDE SEQUENCE [LARGE SCALE GENOMIC DNA]</scope>
    <source>
        <strain evidence="2 3">S1-36</strain>
    </source>
</reference>
<dbReference type="Gene3D" id="3.10.450.50">
    <property type="match status" value="1"/>
</dbReference>
<name>A0AAP8SNF5_9GAMM</name>
<dbReference type="SUPFAM" id="SSF54427">
    <property type="entry name" value="NTF2-like"/>
    <property type="match status" value="1"/>
</dbReference>
<evidence type="ECO:0000259" key="1">
    <source>
        <dbReference type="Pfam" id="PF13577"/>
    </source>
</evidence>
<gene>
    <name evidence="2" type="ORF">C0029_08325</name>
</gene>
<dbReference type="InterPro" id="IPR032710">
    <property type="entry name" value="NTF2-like_dom_sf"/>
</dbReference>